<comment type="caution">
    <text evidence="2">The sequence shown here is derived from an EMBL/GenBank/DDBJ whole genome shotgun (WGS) entry which is preliminary data.</text>
</comment>
<dbReference type="EMBL" id="CAJOBC010001879">
    <property type="protein sequence ID" value="CAF3703721.1"/>
    <property type="molecule type" value="Genomic_DNA"/>
</dbReference>
<keyword evidence="4" id="KW-1185">Reference proteome</keyword>
<evidence type="ECO:0000313" key="2">
    <source>
        <dbReference type="EMBL" id="CAF0924910.1"/>
    </source>
</evidence>
<dbReference type="Proteomes" id="UP000681722">
    <property type="component" value="Unassembled WGS sequence"/>
</dbReference>
<evidence type="ECO:0000313" key="4">
    <source>
        <dbReference type="Proteomes" id="UP000663829"/>
    </source>
</evidence>
<dbReference type="InterPro" id="IPR012338">
    <property type="entry name" value="Beta-lactam/transpept-like"/>
</dbReference>
<dbReference type="Pfam" id="PF00144">
    <property type="entry name" value="Beta-lactamase"/>
    <property type="match status" value="1"/>
</dbReference>
<protein>
    <recommendedName>
        <fullName evidence="1">Beta-lactamase-related domain-containing protein</fullName>
    </recommendedName>
</protein>
<dbReference type="OrthoDB" id="10052852at2759"/>
<dbReference type="Gene3D" id="3.40.710.10">
    <property type="entry name" value="DD-peptidase/beta-lactamase superfamily"/>
    <property type="match status" value="1"/>
</dbReference>
<reference evidence="2" key="1">
    <citation type="submission" date="2021-02" db="EMBL/GenBank/DDBJ databases">
        <authorList>
            <person name="Nowell W R."/>
        </authorList>
    </citation>
    <scope>NUCLEOTIDE SEQUENCE</scope>
</reference>
<organism evidence="2 4">
    <name type="scientific">Didymodactylos carnosus</name>
    <dbReference type="NCBI Taxonomy" id="1234261"/>
    <lineage>
        <taxon>Eukaryota</taxon>
        <taxon>Metazoa</taxon>
        <taxon>Spiralia</taxon>
        <taxon>Gnathifera</taxon>
        <taxon>Rotifera</taxon>
        <taxon>Eurotatoria</taxon>
        <taxon>Bdelloidea</taxon>
        <taxon>Philodinida</taxon>
        <taxon>Philodinidae</taxon>
        <taxon>Didymodactylos</taxon>
    </lineage>
</organism>
<dbReference type="EMBL" id="CAJNOQ010001879">
    <property type="protein sequence ID" value="CAF0924910.1"/>
    <property type="molecule type" value="Genomic_DNA"/>
</dbReference>
<proteinExistence type="predicted"/>
<dbReference type="InterPro" id="IPR001466">
    <property type="entry name" value="Beta-lactam-related"/>
</dbReference>
<evidence type="ECO:0000313" key="3">
    <source>
        <dbReference type="EMBL" id="CAF3703721.1"/>
    </source>
</evidence>
<sequence length="256" mass="28375">MQRSVLSPIGMKHSTFQQPLHPLRQQQVSVGHRSNGTVSGNWHIYPEMAAAGLWTTPSDLALYAIEVQKSLQGESNQVLSKQMTKEMLTKHLGDWGLGPALQGNNDSLTFDHSGANEGFRCFLFAFAYLGKGAVIMTNSDDGMNLIDEIVGSIAVTYNWSVRKPVTKKVVALTPQNLASFAGSYFLKQQNFTLLVTVQANHLLAKLLWDGKEFFLYPESDLDLFVKENGFLIKFESSVDGTIIGLLAFGEKWTKVE</sequence>
<gene>
    <name evidence="2" type="ORF">GPM918_LOCUS9862</name>
    <name evidence="3" type="ORF">SRO942_LOCUS9863</name>
</gene>
<dbReference type="Proteomes" id="UP000663829">
    <property type="component" value="Unassembled WGS sequence"/>
</dbReference>
<dbReference type="AlphaFoldDB" id="A0A814BCQ7"/>
<name>A0A814BCQ7_9BILA</name>
<dbReference type="SUPFAM" id="SSF56601">
    <property type="entry name" value="beta-lactamase/transpeptidase-like"/>
    <property type="match status" value="1"/>
</dbReference>
<feature type="domain" description="Beta-lactamase-related" evidence="1">
    <location>
        <begin position="1"/>
        <end position="142"/>
    </location>
</feature>
<evidence type="ECO:0000259" key="1">
    <source>
        <dbReference type="Pfam" id="PF00144"/>
    </source>
</evidence>
<accession>A0A814BCQ7</accession>